<dbReference type="PANTHER" id="PTHR43304">
    <property type="entry name" value="PHYTOCHROME-LIKE PROTEIN CPH1"/>
    <property type="match status" value="1"/>
</dbReference>
<reference evidence="10" key="1">
    <citation type="journal article" date="2019" name="Int. J. Syst. Evol. Microbiol.">
        <title>The Global Catalogue of Microorganisms (GCM) 10K type strain sequencing project: providing services to taxonomists for standard genome sequencing and annotation.</title>
        <authorList>
            <consortium name="The Broad Institute Genomics Platform"/>
            <consortium name="The Broad Institute Genome Sequencing Center for Infectious Disease"/>
            <person name="Wu L."/>
            <person name="Ma J."/>
        </authorList>
    </citation>
    <scope>NUCLEOTIDE SEQUENCE [LARGE SCALE GENOMIC DNA]</scope>
    <source>
        <strain evidence="10">KCTC 42456</strain>
    </source>
</reference>
<keyword evidence="5" id="KW-0418">Kinase</keyword>
<dbReference type="RefSeq" id="WP_379047609.1">
    <property type="nucleotide sequence ID" value="NZ_JBHSKW010000068.1"/>
</dbReference>
<dbReference type="Pfam" id="PF08448">
    <property type="entry name" value="PAS_4"/>
    <property type="match status" value="2"/>
</dbReference>
<dbReference type="Gene3D" id="3.30.450.20">
    <property type="entry name" value="PAS domain"/>
    <property type="match status" value="11"/>
</dbReference>
<dbReference type="InterPro" id="IPR052162">
    <property type="entry name" value="Sensor_kinase/Photoreceptor"/>
</dbReference>
<feature type="domain" description="PAC" evidence="8">
    <location>
        <begin position="1094"/>
        <end position="1148"/>
    </location>
</feature>
<dbReference type="Pfam" id="PF13426">
    <property type="entry name" value="PAS_9"/>
    <property type="match status" value="3"/>
</dbReference>
<evidence type="ECO:0000256" key="5">
    <source>
        <dbReference type="ARBA" id="ARBA00022777"/>
    </source>
</evidence>
<dbReference type="SUPFAM" id="SSF55874">
    <property type="entry name" value="ATPase domain of HSP90 chaperone/DNA topoisomerase II/histidine kinase"/>
    <property type="match status" value="1"/>
</dbReference>
<dbReference type="InterPro" id="IPR036097">
    <property type="entry name" value="HisK_dim/P_sf"/>
</dbReference>
<dbReference type="Proteomes" id="UP001597546">
    <property type="component" value="Unassembled WGS sequence"/>
</dbReference>
<comment type="catalytic activity">
    <reaction evidence="1">
        <text>ATP + protein L-histidine = ADP + protein N-phospho-L-histidine.</text>
        <dbReference type="EC" id="2.7.13.3"/>
    </reaction>
</comment>
<evidence type="ECO:0000256" key="1">
    <source>
        <dbReference type="ARBA" id="ARBA00000085"/>
    </source>
</evidence>
<gene>
    <name evidence="9" type="ORF">ACFSSE_11420</name>
</gene>
<keyword evidence="4" id="KW-0808">Transferase</keyword>
<dbReference type="InterPro" id="IPR005467">
    <property type="entry name" value="His_kinase_dom"/>
</dbReference>
<feature type="domain" description="PAS" evidence="7">
    <location>
        <begin position="785"/>
        <end position="855"/>
    </location>
</feature>
<feature type="domain" description="PAS" evidence="7">
    <location>
        <begin position="516"/>
        <end position="544"/>
    </location>
</feature>
<dbReference type="PROSITE" id="PS50112">
    <property type="entry name" value="PAS"/>
    <property type="match status" value="7"/>
</dbReference>
<dbReference type="InterPro" id="IPR000700">
    <property type="entry name" value="PAS-assoc_C"/>
</dbReference>
<organism evidence="9 10">
    <name type="scientific">Pedobacter alpinus</name>
    <dbReference type="NCBI Taxonomy" id="1590643"/>
    <lineage>
        <taxon>Bacteria</taxon>
        <taxon>Pseudomonadati</taxon>
        <taxon>Bacteroidota</taxon>
        <taxon>Sphingobacteriia</taxon>
        <taxon>Sphingobacteriales</taxon>
        <taxon>Sphingobacteriaceae</taxon>
        <taxon>Pedobacter</taxon>
    </lineage>
</organism>
<evidence type="ECO:0000256" key="4">
    <source>
        <dbReference type="ARBA" id="ARBA00022679"/>
    </source>
</evidence>
<feature type="domain" description="PAS" evidence="7">
    <location>
        <begin position="1023"/>
        <end position="1067"/>
    </location>
</feature>
<dbReference type="EC" id="2.7.13.3" evidence="2"/>
<dbReference type="Gene3D" id="3.30.450.40">
    <property type="match status" value="1"/>
</dbReference>
<feature type="domain" description="PAS" evidence="7">
    <location>
        <begin position="1149"/>
        <end position="1202"/>
    </location>
</feature>
<dbReference type="SUPFAM" id="SSF47384">
    <property type="entry name" value="Homodimeric domain of signal transducing histidine kinase"/>
    <property type="match status" value="1"/>
</dbReference>
<dbReference type="InterPro" id="IPR029016">
    <property type="entry name" value="GAF-like_dom_sf"/>
</dbReference>
<dbReference type="EMBL" id="JBHULV010000038">
    <property type="protein sequence ID" value="MFD2732312.1"/>
    <property type="molecule type" value="Genomic_DNA"/>
</dbReference>
<dbReference type="PRINTS" id="PR00344">
    <property type="entry name" value="BCTRLSENSOR"/>
</dbReference>
<feature type="domain" description="PAC" evidence="8">
    <location>
        <begin position="441"/>
        <end position="495"/>
    </location>
</feature>
<dbReference type="Pfam" id="PF00512">
    <property type="entry name" value="HisKA"/>
    <property type="match status" value="1"/>
</dbReference>
<evidence type="ECO:0000259" key="8">
    <source>
        <dbReference type="PROSITE" id="PS50113"/>
    </source>
</evidence>
<sequence>MTNLGDTIFDQSRDLFWVVDINYLLVYANKSYQTLMLQSTGAYKKLNEIVFVEGFGEGYSQKWKSFYDRAFKGEYFEIEEHFYHPQNNEIQYGQNTFEPLFDNDNKVYAVSCQWKNITKIVKQRSEANQMMDASLDVFCTISEQGKFVFVSGSAKVHWGYTPEELVGEAYQNLIFEQDIAKTIVVAEAILSGQNFTNFENRYKKKDGGVAYNIWSARWDDKAKLMYCVARDGKEKLEKEAHIRLSEQRFKALVQEGSDMISIINAEGKYIYTSPTTTAILGITPEEFQGKNIFDFIHPEDAERCLACLENIETEKKIIVPPFRLLNNKNEWRWIESVLTNMLNNPVINGLVANSRDITDTINAQKQIEISELFNRTVLESSPDCFKVIDIDGKIQYINNNGLCQMEIDDFNTVKHQNWWSLWGKENEELIRKSIEKAIKGEIVEFTAYCPTAKGTPKWWDVLVSPVGKLGEKIEQIISVSRDITKRKKEEQNLKLLESVVTHTNDAVLITEAEPFDESGPKIIYVNEVFTKMTGYTADEVIGKTPKILQGPNSDKDELAKLGKAIRNWQPYEITTINYKKNGEEFWVNFTVTPVANDKGWFTHWIAIERDVTVQKNKEIEKELLSQISTKFNLENDYLNAVKELCKTIALFGNFDMVELWVTNIEKNAMTLLSYHLQNPDDELFYELSKGLNKFNYAEGLAGNVWAKNKQLLWNDIDISENFARKEAALKIGLKSILGIPLTFNSQIIAVLQIGTKQEVSYIKKYTEIFTHLQGFIGSELNRKKLENELNIIFDAIPDIICTSDFQGRFLKINKAGCEILGYEEHELLYHSYEEFIHPDDKNVAANEHSSVISGNNILEFETRYITKNNEIVWISWFTQPSIVEGVIYSTGKNITEEKKLRELNREVGALAKIGSWEVDVIAGTLYWSDEVHKLHETDPKTFVPQIEDSINFYREDFRSLIKEKLDDCISNGNQYDIEAIIISQNKREIWVKIIGNSEIRDGICHRIYGSFQDINALKTAEIDRNRSLHTLENSINEIYTFDKKTLLFNHVNKSALNNLGYSKEEILKLTPLDLKPDYTIESFNNLIDPLLSGKKERIVFFTNHKRKDGTIYPVEVHLQLVVQYNNSKYVATILDITERKKAEEDIRDSEEKQRLIMSGALDAIICIDTQENITFWNPQAEVIFGWKQEEVIGALLSELIIPLPFRKYHVEGIKHYLKTGEGKALNVLLELKAIKRNGEEFPIKLTVIPIKQAGEEVFFCAFIRDITDRKKAESQLLTAFKEKISILERITEAFVSIDSNWCYTYMNKKAGEIFNRDPEKMIGKHIWTEFPEGLNQPFHLAYEKAMETQQYIHVEEHYKPYDLWFENHIYPSVDGLSIFFRDVTERKRAEENLRKSNERFEKATEATNDLIWDWDIINDTYYRSQAIERFFGSNAKKILSIKDFWTDSFHPDDIIRIKESIQSAISNQKCFHWEQEYRILHLDNPIIYVIDRGIIIRNNEGKAIRMVGAMTNITEQKELNIQLSELNSSLQKHAIELEKSNEELEQFAFVASHDLQEPLRMITSFMDLLKRKYGNTIDDKGHVYIDFAIDGAKKMKQIILDLLDYSRSNKSIDSKENINLNEIINDYKLLRRKLISEKKATILTHNLPTILSYHTAITQIFHCLIDNAIKYSVIEKPPVIEIKVLEKDKEWEFSVEDNGIGIDPQFFSKIFIIFQRLHNKDVYPGTGVGLSIAKRHIEFLGGKIWLESVVNKGSTFYFSLLKQ</sequence>
<dbReference type="Pfam" id="PF08447">
    <property type="entry name" value="PAS_3"/>
    <property type="match status" value="4"/>
</dbReference>
<dbReference type="InterPro" id="IPR003661">
    <property type="entry name" value="HisK_dim/P_dom"/>
</dbReference>
<dbReference type="InterPro" id="IPR000014">
    <property type="entry name" value="PAS"/>
</dbReference>
<protein>
    <recommendedName>
        <fullName evidence="2">histidine kinase</fullName>
        <ecNumber evidence="2">2.7.13.3</ecNumber>
    </recommendedName>
</protein>
<feature type="domain" description="PAS" evidence="7">
    <location>
        <begin position="245"/>
        <end position="315"/>
    </location>
</feature>
<dbReference type="Gene3D" id="3.30.565.10">
    <property type="entry name" value="Histidine kinase-like ATPase, C-terminal domain"/>
    <property type="match status" value="1"/>
</dbReference>
<dbReference type="InterPro" id="IPR004358">
    <property type="entry name" value="Sig_transdc_His_kin-like_C"/>
</dbReference>
<evidence type="ECO:0000259" key="7">
    <source>
        <dbReference type="PROSITE" id="PS50112"/>
    </source>
</evidence>
<dbReference type="SMART" id="SM00387">
    <property type="entry name" value="HATPase_c"/>
    <property type="match status" value="1"/>
</dbReference>
<name>A0ABW5TSP6_9SPHI</name>
<dbReference type="Pfam" id="PF02518">
    <property type="entry name" value="HATPase_c"/>
    <property type="match status" value="1"/>
</dbReference>
<dbReference type="SMART" id="SM00091">
    <property type="entry name" value="PAS"/>
    <property type="match status" value="11"/>
</dbReference>
<feature type="domain" description="PAS" evidence="7">
    <location>
        <begin position="123"/>
        <end position="193"/>
    </location>
</feature>
<dbReference type="InterPro" id="IPR013656">
    <property type="entry name" value="PAS_4"/>
</dbReference>
<feature type="domain" description="Histidine kinase" evidence="6">
    <location>
        <begin position="1550"/>
        <end position="1763"/>
    </location>
</feature>
<dbReference type="PROSITE" id="PS50109">
    <property type="entry name" value="HIS_KIN"/>
    <property type="match status" value="1"/>
</dbReference>
<keyword evidence="3" id="KW-0597">Phosphoprotein</keyword>
<dbReference type="InterPro" id="IPR013655">
    <property type="entry name" value="PAS_fold_3"/>
</dbReference>
<evidence type="ECO:0000259" key="6">
    <source>
        <dbReference type="PROSITE" id="PS50109"/>
    </source>
</evidence>
<feature type="domain" description="PAC" evidence="8">
    <location>
        <begin position="1227"/>
        <end position="1278"/>
    </location>
</feature>
<proteinExistence type="predicted"/>
<dbReference type="PROSITE" id="PS50113">
    <property type="entry name" value="PAC"/>
    <property type="match status" value="5"/>
</dbReference>
<dbReference type="SMART" id="SM00388">
    <property type="entry name" value="HisKA"/>
    <property type="match status" value="1"/>
</dbReference>
<dbReference type="InterPro" id="IPR001610">
    <property type="entry name" value="PAC"/>
</dbReference>
<dbReference type="Gene3D" id="1.10.287.130">
    <property type="match status" value="1"/>
</dbReference>
<dbReference type="SUPFAM" id="SSF55785">
    <property type="entry name" value="PYP-like sensor domain (PAS domain)"/>
    <property type="match status" value="11"/>
</dbReference>
<feature type="domain" description="PAS" evidence="7">
    <location>
        <begin position="1396"/>
        <end position="1468"/>
    </location>
</feature>
<evidence type="ECO:0000256" key="3">
    <source>
        <dbReference type="ARBA" id="ARBA00022553"/>
    </source>
</evidence>
<keyword evidence="10" id="KW-1185">Reference proteome</keyword>
<dbReference type="NCBIfam" id="TIGR00229">
    <property type="entry name" value="sensory_box"/>
    <property type="match status" value="8"/>
</dbReference>
<feature type="domain" description="PAC" evidence="8">
    <location>
        <begin position="569"/>
        <end position="623"/>
    </location>
</feature>
<dbReference type="PANTHER" id="PTHR43304:SF1">
    <property type="entry name" value="PAC DOMAIN-CONTAINING PROTEIN"/>
    <property type="match status" value="1"/>
</dbReference>
<accession>A0ABW5TSP6</accession>
<dbReference type="SMART" id="SM00086">
    <property type="entry name" value="PAC"/>
    <property type="match status" value="9"/>
</dbReference>
<dbReference type="InterPro" id="IPR003594">
    <property type="entry name" value="HATPase_dom"/>
</dbReference>
<evidence type="ECO:0000256" key="2">
    <source>
        <dbReference type="ARBA" id="ARBA00012438"/>
    </source>
</evidence>
<evidence type="ECO:0000313" key="9">
    <source>
        <dbReference type="EMBL" id="MFD2732312.1"/>
    </source>
</evidence>
<evidence type="ECO:0000313" key="10">
    <source>
        <dbReference type="Proteomes" id="UP001597546"/>
    </source>
</evidence>
<comment type="caution">
    <text evidence="9">The sequence shown here is derived from an EMBL/GenBank/DDBJ whole genome shotgun (WGS) entry which is preliminary data.</text>
</comment>
<dbReference type="InterPro" id="IPR035965">
    <property type="entry name" value="PAS-like_dom_sf"/>
</dbReference>
<dbReference type="InterPro" id="IPR036890">
    <property type="entry name" value="HATPase_C_sf"/>
</dbReference>
<dbReference type="CDD" id="cd00082">
    <property type="entry name" value="HisKA"/>
    <property type="match status" value="1"/>
</dbReference>
<dbReference type="SUPFAM" id="SSF55781">
    <property type="entry name" value="GAF domain-like"/>
    <property type="match status" value="1"/>
</dbReference>
<dbReference type="CDD" id="cd00130">
    <property type="entry name" value="PAS"/>
    <property type="match status" value="9"/>
</dbReference>
<feature type="domain" description="PAC" evidence="8">
    <location>
        <begin position="1473"/>
        <end position="1525"/>
    </location>
</feature>